<gene>
    <name evidence="3" type="ORF">E6O75_ATG02995</name>
</gene>
<dbReference type="PANTHER" id="PTHR47558:SF1">
    <property type="entry name" value="HISTONE DEACETYLASE HOS3"/>
    <property type="match status" value="1"/>
</dbReference>
<dbReference type="SUPFAM" id="SSF52768">
    <property type="entry name" value="Arginase/deacetylase"/>
    <property type="match status" value="1"/>
</dbReference>
<keyword evidence="4" id="KW-1185">Reference proteome</keyword>
<sequence>MSLPKKPPGANNTNTNSNSHAVALSQSLQRLSIKDPQRAGSLPPSPARSPRAELQRTLSSPRPSPSLRRASSSLSVDRRSTSPATLLRKTSTSSLRGDSISLGNRRLSSHHTSPLAPSIEEPVMTANTIAEDYFKQELKRHATSEASVNTVVVLHDACYGHRFARPKTNKGMLGLIVERPERIQASVMGISAAYVRLGERHEGGQHEPDPRRQPPNSLPFRIHKTARTMPLNSPAVTRVHGTKWMDELKVMCDTAGQKLATTGRETERPPDPIQKNKPVLHSGDLFLSHESLAAFEGALGGVCEAVDTVFEGTASGHGPSQAFVCVRPPGHHCSSDHPSGFCWLNNVHVGIQHAVLEHGLTHAAIIDFDLHHGDGSQSIAWDHNEKVLNMPKNKPNSSKTSIGYFSIHDINSYPCENGESSKIQNASLCIENAHNQSIWNVHLEPWKDESEFWDLYENKYLALITKARSFLRHHTTRLRTATGANHPRPRAAIFISAGFDASEHETPSMQRHAVNVPTDFYARFTRDIVALANEQGTSVDGRVISVLEGGYSDKALISGVLSHVSGLCHGHNVSTQSGNEDDLVSQMANMTMGLSGLPITGPTRDSTILTPLRYNSEWWLSQNLDALVKLLNPLAVPEVTVPKKPRAGAYSSPTHASTMKVVDPSQLRRVASGSLRFGTSSVSPSRPPTPPPPAVDWPTATHELSKLLVPTERSVSSHTASELAQPKIKKERHSTIGVAAVPPAPSGRQLRDRSKAPAIDISNSNRRQTIATDTPTAATRDPNDRLTVQRRKSSIGSQTTSTASTISARPAAGVPVKKTRAIKPPVPERRKANNEGSCVQNLTQRLQQAKISPTTSNSDVLKINGNANVTKTTTGTQRLKINVPSESEYASRQPKPAAATRKPPVARTSKAVAPKKPAAKAKVSPPALTKVASDSVTGSASEMPPPPIHSPTASTGVITPPQAALPEQGKNQADATDFGMESGMSSGFSHDPLSFQPQPQIVLQPQDITWTTPYTGPPSHIKSSPIEEEVSPATGRAQVTRPKPPIFTSTGHIPFSPGMPAPESGS</sequence>
<evidence type="ECO:0000313" key="4">
    <source>
        <dbReference type="Proteomes" id="UP000298493"/>
    </source>
</evidence>
<dbReference type="InterPro" id="IPR037138">
    <property type="entry name" value="His_deacetylse_dom_sf"/>
</dbReference>
<feature type="region of interest" description="Disordered" evidence="1">
    <location>
        <begin position="883"/>
        <end position="996"/>
    </location>
</feature>
<evidence type="ECO:0000313" key="3">
    <source>
        <dbReference type="EMBL" id="TID23359.1"/>
    </source>
</evidence>
<feature type="region of interest" description="Disordered" evidence="1">
    <location>
        <begin position="674"/>
        <end position="698"/>
    </location>
</feature>
<evidence type="ECO:0000256" key="1">
    <source>
        <dbReference type="SAM" id="MobiDB-lite"/>
    </source>
</evidence>
<dbReference type="InterPro" id="IPR023801">
    <property type="entry name" value="His_deacetylse_dom"/>
</dbReference>
<feature type="compositionally biased region" description="Low complexity" evidence="1">
    <location>
        <begin position="909"/>
        <end position="927"/>
    </location>
</feature>
<dbReference type="GO" id="GO:0004407">
    <property type="term" value="F:histone deacetylase activity"/>
    <property type="evidence" value="ECO:0007669"/>
    <property type="project" value="TreeGrafter"/>
</dbReference>
<name>A0A4Z1P8S7_9PEZI</name>
<dbReference type="FunFam" id="3.40.800.20:FF:000011">
    <property type="entry name" value="Histone deacetylase HOS3"/>
    <property type="match status" value="1"/>
</dbReference>
<feature type="region of interest" description="Disordered" evidence="1">
    <location>
        <begin position="1"/>
        <end position="117"/>
    </location>
</feature>
<dbReference type="PANTHER" id="PTHR47558">
    <property type="entry name" value="HISTONE DEACETYLASE HOS3"/>
    <property type="match status" value="1"/>
</dbReference>
<feature type="compositionally biased region" description="Low complexity" evidence="1">
    <location>
        <begin position="769"/>
        <end position="779"/>
    </location>
</feature>
<feature type="domain" description="Histone deacetylase" evidence="2">
    <location>
        <begin position="228"/>
        <end position="566"/>
    </location>
</feature>
<proteinExistence type="predicted"/>
<dbReference type="STRING" id="86259.A0A4Z1P8S7"/>
<feature type="region of interest" description="Disordered" evidence="1">
    <location>
        <begin position="710"/>
        <end position="819"/>
    </location>
</feature>
<accession>A0A4Z1P8S7</accession>
<dbReference type="PRINTS" id="PR01270">
    <property type="entry name" value="HDASUPER"/>
</dbReference>
<dbReference type="GO" id="GO:0005634">
    <property type="term" value="C:nucleus"/>
    <property type="evidence" value="ECO:0007669"/>
    <property type="project" value="TreeGrafter"/>
</dbReference>
<feature type="region of interest" description="Disordered" evidence="1">
    <location>
        <begin position="1009"/>
        <end position="1066"/>
    </location>
</feature>
<dbReference type="AlphaFoldDB" id="A0A4Z1P8S7"/>
<dbReference type="InterPro" id="IPR053244">
    <property type="entry name" value="HDAC_HD_type_1"/>
</dbReference>
<feature type="compositionally biased region" description="Low complexity" evidence="1">
    <location>
        <begin position="978"/>
        <end position="989"/>
    </location>
</feature>
<dbReference type="CDD" id="cd09998">
    <property type="entry name" value="HDAC_Hos3"/>
    <property type="match status" value="1"/>
</dbReference>
<dbReference type="GO" id="GO:0010468">
    <property type="term" value="P:regulation of gene expression"/>
    <property type="evidence" value="ECO:0007669"/>
    <property type="project" value="UniProtKB-ARBA"/>
</dbReference>
<feature type="compositionally biased region" description="Pro residues" evidence="1">
    <location>
        <begin position="685"/>
        <end position="695"/>
    </location>
</feature>
<evidence type="ECO:0000259" key="2">
    <source>
        <dbReference type="Pfam" id="PF00850"/>
    </source>
</evidence>
<dbReference type="OrthoDB" id="5232919at2759"/>
<feature type="compositionally biased region" description="Low complexity" evidence="1">
    <location>
        <begin position="55"/>
        <end position="75"/>
    </location>
</feature>
<protein>
    <recommendedName>
        <fullName evidence="2">Histone deacetylase domain-containing protein</fullName>
    </recommendedName>
</protein>
<organism evidence="3 4">
    <name type="scientific">Venturia nashicola</name>
    <dbReference type="NCBI Taxonomy" id="86259"/>
    <lineage>
        <taxon>Eukaryota</taxon>
        <taxon>Fungi</taxon>
        <taxon>Dikarya</taxon>
        <taxon>Ascomycota</taxon>
        <taxon>Pezizomycotina</taxon>
        <taxon>Dothideomycetes</taxon>
        <taxon>Pleosporomycetidae</taxon>
        <taxon>Venturiales</taxon>
        <taxon>Venturiaceae</taxon>
        <taxon>Venturia</taxon>
    </lineage>
</organism>
<feature type="compositionally biased region" description="Polar residues" evidence="1">
    <location>
        <begin position="713"/>
        <end position="722"/>
    </location>
</feature>
<dbReference type="Proteomes" id="UP000298493">
    <property type="component" value="Unassembled WGS sequence"/>
</dbReference>
<dbReference type="EMBL" id="SNSC02000006">
    <property type="protein sequence ID" value="TID23359.1"/>
    <property type="molecule type" value="Genomic_DNA"/>
</dbReference>
<feature type="compositionally biased region" description="Low complexity" evidence="1">
    <location>
        <begin position="794"/>
        <end position="812"/>
    </location>
</feature>
<comment type="caution">
    <text evidence="3">The sequence shown here is derived from an EMBL/GenBank/DDBJ whole genome shotgun (WGS) entry which is preliminary data.</text>
</comment>
<dbReference type="InterPro" id="IPR000286">
    <property type="entry name" value="HDACs"/>
</dbReference>
<dbReference type="Pfam" id="PF00850">
    <property type="entry name" value="Hist_deacetyl"/>
    <property type="match status" value="1"/>
</dbReference>
<dbReference type="InterPro" id="IPR023696">
    <property type="entry name" value="Ureohydrolase_dom_sf"/>
</dbReference>
<dbReference type="Gene3D" id="3.40.800.20">
    <property type="entry name" value="Histone deacetylase domain"/>
    <property type="match status" value="1"/>
</dbReference>
<reference evidence="3 4" key="1">
    <citation type="submission" date="2019-04" db="EMBL/GenBank/DDBJ databases">
        <title>High contiguity whole genome sequence and gene annotation resource for two Venturia nashicola isolates.</title>
        <authorList>
            <person name="Prokchorchik M."/>
            <person name="Won K."/>
            <person name="Lee Y."/>
            <person name="Choi E.D."/>
            <person name="Segonzac C."/>
            <person name="Sohn K.H."/>
        </authorList>
    </citation>
    <scope>NUCLEOTIDE SEQUENCE [LARGE SCALE GENOMIC DNA]</scope>
    <source>
        <strain evidence="3 4">PRI2</strain>
    </source>
</reference>